<protein>
    <submittedName>
        <fullName evidence="1">Uncharacterized protein</fullName>
    </submittedName>
</protein>
<sequence>MALASPLRLPGRLSATLAATTAIVFAACGPAHLAAAASFRPPDLVGTFTLEETIIPPTPPPSGGALPPPPPVCGATITHRVWNALTNETFSSVPFDEILVGGEECDDSKSSAKDKLFCVAIGAAVAEAEEVTIPSGVLSIASATAGKALATQVRELIDRARTAGDAVVLCVDGEERECGDFESPANAAYAFLRVDEALEVSDPRGPNMPALFTLRPGRRQMIALTPEVGCVHADPAGVAPLVVVSTSAWGAPLALTPGHYLPLATAAADDARCTHHDGRCLVPARALVVGDALLAAATTAAPVAACNATAHPTVTRLGAGVSTTGLYAPHTASGWLVVDGLVVSAYTEAVPPAVAHAAVGVLRAAAVLGGGWQTLVAQGVLRVASVGGWVLGALDASS</sequence>
<keyword evidence="2" id="KW-1185">Reference proteome</keyword>
<gene>
    <name evidence="1" type="ORF">I4F81_002122</name>
</gene>
<accession>A0ACC3BPY3</accession>
<evidence type="ECO:0000313" key="1">
    <source>
        <dbReference type="EMBL" id="KAK1859527.1"/>
    </source>
</evidence>
<evidence type="ECO:0000313" key="2">
    <source>
        <dbReference type="Proteomes" id="UP000798662"/>
    </source>
</evidence>
<name>A0ACC3BPY3_PYRYE</name>
<proteinExistence type="predicted"/>
<dbReference type="EMBL" id="CM020618">
    <property type="protein sequence ID" value="KAK1859527.1"/>
    <property type="molecule type" value="Genomic_DNA"/>
</dbReference>
<comment type="caution">
    <text evidence="1">The sequence shown here is derived from an EMBL/GenBank/DDBJ whole genome shotgun (WGS) entry which is preliminary data.</text>
</comment>
<organism evidence="1 2">
    <name type="scientific">Pyropia yezoensis</name>
    <name type="common">Susabi-nori</name>
    <name type="synonym">Porphyra yezoensis</name>
    <dbReference type="NCBI Taxonomy" id="2788"/>
    <lineage>
        <taxon>Eukaryota</taxon>
        <taxon>Rhodophyta</taxon>
        <taxon>Bangiophyceae</taxon>
        <taxon>Bangiales</taxon>
        <taxon>Bangiaceae</taxon>
        <taxon>Pyropia</taxon>
    </lineage>
</organism>
<reference evidence="1" key="1">
    <citation type="submission" date="2019-11" db="EMBL/GenBank/DDBJ databases">
        <title>Nori genome reveals adaptations in red seaweeds to the harsh intertidal environment.</title>
        <authorList>
            <person name="Wang D."/>
            <person name="Mao Y."/>
        </authorList>
    </citation>
    <scope>NUCLEOTIDE SEQUENCE</scope>
    <source>
        <tissue evidence="1">Gametophyte</tissue>
    </source>
</reference>
<dbReference type="Proteomes" id="UP000798662">
    <property type="component" value="Chromosome 1"/>
</dbReference>